<keyword evidence="3" id="KW-0732">Signal</keyword>
<keyword evidence="2" id="KW-0175">Coiled coil</keyword>
<evidence type="ECO:0000256" key="2">
    <source>
        <dbReference type="SAM" id="Coils"/>
    </source>
</evidence>
<dbReference type="EMBL" id="CP036318">
    <property type="protein sequence ID" value="QDV57168.1"/>
    <property type="molecule type" value="Genomic_DNA"/>
</dbReference>
<dbReference type="PANTHER" id="PTHR30469">
    <property type="entry name" value="MULTIDRUG RESISTANCE PROTEIN MDTA"/>
    <property type="match status" value="1"/>
</dbReference>
<proteinExistence type="inferred from homology"/>
<evidence type="ECO:0000313" key="6">
    <source>
        <dbReference type="EMBL" id="QDV57168.1"/>
    </source>
</evidence>
<protein>
    <submittedName>
        <fullName evidence="6">Multidrug resistance protein MdtE</fullName>
    </submittedName>
</protein>
<organism evidence="6 7">
    <name type="scientific">Rosistilla oblonga</name>
    <dbReference type="NCBI Taxonomy" id="2527990"/>
    <lineage>
        <taxon>Bacteria</taxon>
        <taxon>Pseudomonadati</taxon>
        <taxon>Planctomycetota</taxon>
        <taxon>Planctomycetia</taxon>
        <taxon>Pirellulales</taxon>
        <taxon>Pirellulaceae</taxon>
        <taxon>Rosistilla</taxon>
    </lineage>
</organism>
<dbReference type="Gene3D" id="2.40.30.170">
    <property type="match status" value="1"/>
</dbReference>
<evidence type="ECO:0000256" key="3">
    <source>
        <dbReference type="SAM" id="SignalP"/>
    </source>
</evidence>
<dbReference type="Pfam" id="PF25954">
    <property type="entry name" value="Beta-barrel_RND_2"/>
    <property type="match status" value="1"/>
</dbReference>
<dbReference type="InterPro" id="IPR006143">
    <property type="entry name" value="RND_pump_MFP"/>
</dbReference>
<evidence type="ECO:0000313" key="7">
    <source>
        <dbReference type="Proteomes" id="UP000316770"/>
    </source>
</evidence>
<feature type="coiled-coil region" evidence="2">
    <location>
        <begin position="89"/>
        <end position="133"/>
    </location>
</feature>
<dbReference type="InterPro" id="IPR058625">
    <property type="entry name" value="MdtA-like_BSH"/>
</dbReference>
<feature type="signal peptide" evidence="3">
    <location>
        <begin position="1"/>
        <end position="27"/>
    </location>
</feature>
<dbReference type="PANTHER" id="PTHR30469:SF15">
    <property type="entry name" value="HLYD FAMILY OF SECRETION PROTEINS"/>
    <property type="match status" value="1"/>
</dbReference>
<feature type="domain" description="CusB-like beta-barrel" evidence="5">
    <location>
        <begin position="208"/>
        <end position="276"/>
    </location>
</feature>
<comment type="similarity">
    <text evidence="1">Belongs to the membrane fusion protein (MFP) (TC 8.A.1) family.</text>
</comment>
<dbReference type="NCBIfam" id="TIGR01730">
    <property type="entry name" value="RND_mfp"/>
    <property type="match status" value="1"/>
</dbReference>
<reference evidence="6 7" key="1">
    <citation type="submission" date="2019-02" db="EMBL/GenBank/DDBJ databases">
        <title>Deep-cultivation of Planctomycetes and their phenomic and genomic characterization uncovers novel biology.</title>
        <authorList>
            <person name="Wiegand S."/>
            <person name="Jogler M."/>
            <person name="Boedeker C."/>
            <person name="Pinto D."/>
            <person name="Vollmers J."/>
            <person name="Rivas-Marin E."/>
            <person name="Kohn T."/>
            <person name="Peeters S.H."/>
            <person name="Heuer A."/>
            <person name="Rast P."/>
            <person name="Oberbeckmann S."/>
            <person name="Bunk B."/>
            <person name="Jeske O."/>
            <person name="Meyerdierks A."/>
            <person name="Storesund J.E."/>
            <person name="Kallscheuer N."/>
            <person name="Luecker S."/>
            <person name="Lage O.M."/>
            <person name="Pohl T."/>
            <person name="Merkel B.J."/>
            <person name="Hornburger P."/>
            <person name="Mueller R.-W."/>
            <person name="Bruemmer F."/>
            <person name="Labrenz M."/>
            <person name="Spormann A.M."/>
            <person name="Op den Camp H."/>
            <person name="Overmann J."/>
            <person name="Amann R."/>
            <person name="Jetten M.S.M."/>
            <person name="Mascher T."/>
            <person name="Medema M.H."/>
            <person name="Devos D.P."/>
            <person name="Kaster A.-K."/>
            <person name="Ovreas L."/>
            <person name="Rohde M."/>
            <person name="Galperin M.Y."/>
            <person name="Jogler C."/>
        </authorList>
    </citation>
    <scope>NUCLEOTIDE SEQUENCE [LARGE SCALE GENOMIC DNA]</scope>
    <source>
        <strain evidence="6 7">Mal33</strain>
    </source>
</reference>
<sequence precursor="true">MKLTTKTARHCLVPLILLTVAANACQAQDSDSAVEAFIEPYQTIQIPATEIGTLVRIDVREGDKVHRGQTLAQVDDRILQASLAAARVAKEAKGNLRAAQAEREVKRRQLASLEELRIRGNATQREIDRALADFEASDARLQAVNEDLEVRRFEYDRILAQIEKRVLQSPIDGVVASINKDVGEFVAPTDPIVMTIVQLEIVQAIFSLPISVAAQIVPGKTVRMTVGSEDRPVQGVIEMVAPIADAKSGTVRVKVRIANKNGRVFSGSTCRWELDASMQEALASVPSRRLIMAEAERKIKGR</sequence>
<keyword evidence="7" id="KW-1185">Reference proteome</keyword>
<dbReference type="RefSeq" id="WP_145286337.1">
    <property type="nucleotide sequence ID" value="NZ_CP036318.1"/>
</dbReference>
<gene>
    <name evidence="6" type="primary">mdtE_1</name>
    <name evidence="6" type="ORF">Mal33_31690</name>
</gene>
<dbReference type="Pfam" id="PF25917">
    <property type="entry name" value="BSH_RND"/>
    <property type="match status" value="1"/>
</dbReference>
<accession>A0A518IVQ5</accession>
<dbReference type="Gene3D" id="2.40.50.100">
    <property type="match status" value="2"/>
</dbReference>
<dbReference type="Proteomes" id="UP000316770">
    <property type="component" value="Chromosome"/>
</dbReference>
<feature type="domain" description="Multidrug resistance protein MdtA-like barrel-sandwich hybrid" evidence="4">
    <location>
        <begin position="52"/>
        <end position="195"/>
    </location>
</feature>
<dbReference type="GO" id="GO:0015562">
    <property type="term" value="F:efflux transmembrane transporter activity"/>
    <property type="evidence" value="ECO:0007669"/>
    <property type="project" value="TreeGrafter"/>
</dbReference>
<evidence type="ECO:0000259" key="4">
    <source>
        <dbReference type="Pfam" id="PF25917"/>
    </source>
</evidence>
<evidence type="ECO:0000259" key="5">
    <source>
        <dbReference type="Pfam" id="PF25954"/>
    </source>
</evidence>
<dbReference type="GO" id="GO:1990281">
    <property type="term" value="C:efflux pump complex"/>
    <property type="evidence" value="ECO:0007669"/>
    <property type="project" value="TreeGrafter"/>
</dbReference>
<dbReference type="SUPFAM" id="SSF111369">
    <property type="entry name" value="HlyD-like secretion proteins"/>
    <property type="match status" value="1"/>
</dbReference>
<dbReference type="InterPro" id="IPR058792">
    <property type="entry name" value="Beta-barrel_RND_2"/>
</dbReference>
<name>A0A518IVQ5_9BACT</name>
<evidence type="ECO:0000256" key="1">
    <source>
        <dbReference type="ARBA" id="ARBA00009477"/>
    </source>
</evidence>
<dbReference type="AlphaFoldDB" id="A0A518IVQ5"/>
<feature type="chain" id="PRO_5022059006" evidence="3">
    <location>
        <begin position="28"/>
        <end position="302"/>
    </location>
</feature>